<name>A0A7S2TQG9_9EUKA</name>
<dbReference type="EMBL" id="HBHP01013829">
    <property type="protein sequence ID" value="CAD9761406.1"/>
    <property type="molecule type" value="Transcribed_RNA"/>
</dbReference>
<evidence type="ECO:0000256" key="1">
    <source>
        <dbReference type="SAM" id="MobiDB-lite"/>
    </source>
</evidence>
<keyword evidence="2" id="KW-0472">Membrane</keyword>
<feature type="transmembrane region" description="Helical" evidence="2">
    <location>
        <begin position="62"/>
        <end position="79"/>
    </location>
</feature>
<organism evidence="3">
    <name type="scientific">Lotharella oceanica</name>
    <dbReference type="NCBI Taxonomy" id="641309"/>
    <lineage>
        <taxon>Eukaryota</taxon>
        <taxon>Sar</taxon>
        <taxon>Rhizaria</taxon>
        <taxon>Cercozoa</taxon>
        <taxon>Chlorarachniophyceae</taxon>
        <taxon>Lotharella</taxon>
    </lineage>
</organism>
<keyword evidence="2" id="KW-1133">Transmembrane helix</keyword>
<dbReference type="AlphaFoldDB" id="A0A7S2TQG9"/>
<sequence length="199" mass="22209">MTLDALFSVSMKDTLGNGTRMRPNDAMDGVVKQYLKQSAKPESFFDEVEAFIYAIDWKAERWLQGLGAFYFVLVVVAVASRKNWTIQSTLMLTCLAGALCAETLNDLGKKHWREFSTQDYFDDSGLFMSAIFSGPLLSIATCILVNCLCLMGSLVIKVKRLEFARERKKGKRAAKSGKGKTDAGIKKSRSIPKDKRKAE</sequence>
<feature type="transmembrane region" description="Helical" evidence="2">
    <location>
        <begin position="86"/>
        <end position="105"/>
    </location>
</feature>
<dbReference type="Pfam" id="PF14770">
    <property type="entry name" value="TMEM18"/>
    <property type="match status" value="1"/>
</dbReference>
<gene>
    <name evidence="3" type="ORF">LSP00402_LOCUS8654</name>
</gene>
<reference evidence="3" key="1">
    <citation type="submission" date="2021-01" db="EMBL/GenBank/DDBJ databases">
        <authorList>
            <person name="Corre E."/>
            <person name="Pelletier E."/>
            <person name="Niang G."/>
            <person name="Scheremetjew M."/>
            <person name="Finn R."/>
            <person name="Kale V."/>
            <person name="Holt S."/>
            <person name="Cochrane G."/>
            <person name="Meng A."/>
            <person name="Brown T."/>
            <person name="Cohen L."/>
        </authorList>
    </citation>
    <scope>NUCLEOTIDE SEQUENCE</scope>
    <source>
        <strain evidence="3">CCMP622</strain>
    </source>
</reference>
<dbReference type="InterPro" id="IPR026721">
    <property type="entry name" value="TMEM18"/>
</dbReference>
<evidence type="ECO:0008006" key="4">
    <source>
        <dbReference type="Google" id="ProtNLM"/>
    </source>
</evidence>
<evidence type="ECO:0000313" key="3">
    <source>
        <dbReference type="EMBL" id="CAD9761406.1"/>
    </source>
</evidence>
<proteinExistence type="predicted"/>
<feature type="region of interest" description="Disordered" evidence="1">
    <location>
        <begin position="166"/>
        <end position="199"/>
    </location>
</feature>
<keyword evidence="2" id="KW-0812">Transmembrane</keyword>
<evidence type="ECO:0000256" key="2">
    <source>
        <dbReference type="SAM" id="Phobius"/>
    </source>
</evidence>
<feature type="compositionally biased region" description="Basic and acidic residues" evidence="1">
    <location>
        <begin position="179"/>
        <end position="199"/>
    </location>
</feature>
<feature type="transmembrane region" description="Helical" evidence="2">
    <location>
        <begin position="125"/>
        <end position="158"/>
    </location>
</feature>
<feature type="compositionally biased region" description="Basic residues" evidence="1">
    <location>
        <begin position="166"/>
        <end position="178"/>
    </location>
</feature>
<protein>
    <recommendedName>
        <fullName evidence="4">Transmembrane protein 18</fullName>
    </recommendedName>
</protein>
<accession>A0A7S2TQG9</accession>